<dbReference type="GO" id="GO:0007031">
    <property type="term" value="P:peroxisome organization"/>
    <property type="evidence" value="ECO:0007669"/>
    <property type="project" value="UniProtKB-KW"/>
</dbReference>
<feature type="region of interest" description="Disordered" evidence="3">
    <location>
        <begin position="353"/>
        <end position="372"/>
    </location>
</feature>
<evidence type="ECO:0000313" key="4">
    <source>
        <dbReference type="EMBL" id="SZX75322.1"/>
    </source>
</evidence>
<dbReference type="GO" id="GO:0005778">
    <property type="term" value="C:peroxisomal membrane"/>
    <property type="evidence" value="ECO:0007669"/>
    <property type="project" value="UniProtKB-SubCell"/>
</dbReference>
<gene>
    <name evidence="4" type="ORF">BQ4739_LOCUS15607</name>
</gene>
<protein>
    <recommendedName>
        <fullName evidence="2">Peroxisomal membrane protein PEX16</fullName>
    </recommendedName>
</protein>
<reference evidence="4 5" key="1">
    <citation type="submission" date="2016-10" db="EMBL/GenBank/DDBJ databases">
        <authorList>
            <person name="Cai Z."/>
        </authorList>
    </citation>
    <scope>NUCLEOTIDE SEQUENCE [LARGE SCALE GENOMIC DNA]</scope>
</reference>
<keyword evidence="2" id="KW-0576">Peroxisome</keyword>
<feature type="compositionally biased region" description="Low complexity" evidence="3">
    <location>
        <begin position="269"/>
        <end position="279"/>
    </location>
</feature>
<feature type="region of interest" description="Disordered" evidence="3">
    <location>
        <begin position="237"/>
        <end position="281"/>
    </location>
</feature>
<evidence type="ECO:0000313" key="5">
    <source>
        <dbReference type="Proteomes" id="UP000256970"/>
    </source>
</evidence>
<evidence type="ECO:0000256" key="2">
    <source>
        <dbReference type="RuleBase" id="RU365003"/>
    </source>
</evidence>
<comment type="similarity">
    <text evidence="1 2">Belongs to the peroxin-16 family.</text>
</comment>
<keyword evidence="5" id="KW-1185">Reference proteome</keyword>
<name>A0A383WDS2_TETOB</name>
<sequence>MSLLQSYKGFVRAHPGLVLNAERLLHWVAWNPERFSGSEYAYEAFNAAVGLLGIYNESILTEHPDYNATVAKYALWLAAVEQVQTLVELRAIQMEQRGKMSRYGPLMALELVKTLLRLQLWRSSKCSLALEAVSREDQEQHECEQQLKDLLQALARLRQRYSSDEMAAPSPEQLAWQQQLLQEQRVRAAAIAPHRPPAACAAGELARTSGAAGSGGVACGSSSGCLACGAVGGSVRHQQDSSSDSGLQQQQQQQQVCQSCGRHIPQRTSSSSSGAGAASQLPRVAEIVPADAPNASHTSSSSGSSKLSSGWWRRITGLYSSSSRACSKDQQQQQQQQGSCAAVQAAVASTAGAVHGSWGPSTREPYGRPATSHCCPAGSSSSSLFGFGTGSSSQHRQQQQQLKLQALPWCLCSRDDSIGHSVLKAGELLHLMRPLLYVYLLKRYGLRSWKPWVLSLGFDLASGYGLHTGHAILCHSNASRWPPGSTLYSLALLRSLSSNRWSHGEQAELLGRRLQLLRYLLRSPCYDAVTRRLLQRMVTSSRWLPGLSSLAEFAFNMVEGMQSYYTYVEC</sequence>
<feature type="compositionally biased region" description="Low complexity" evidence="3">
    <location>
        <begin position="237"/>
        <end position="261"/>
    </location>
</feature>
<keyword evidence="2" id="KW-0962">Peroxisome biogenesis</keyword>
<dbReference type="Pfam" id="PF08610">
    <property type="entry name" value="Pex16"/>
    <property type="match status" value="1"/>
</dbReference>
<evidence type="ECO:0000256" key="1">
    <source>
        <dbReference type="ARBA" id="ARBA00009505"/>
    </source>
</evidence>
<dbReference type="InterPro" id="IPR013919">
    <property type="entry name" value="Pex16"/>
</dbReference>
<dbReference type="PANTHER" id="PTHR13299">
    <property type="entry name" value="PEROXISOMAL MEMBRANE PROTEIN PEX16"/>
    <property type="match status" value="1"/>
</dbReference>
<proteinExistence type="inferred from homology"/>
<dbReference type="STRING" id="3088.A0A383WDS2"/>
<accession>A0A383WDS2</accession>
<dbReference type="Proteomes" id="UP000256970">
    <property type="component" value="Unassembled WGS sequence"/>
</dbReference>
<evidence type="ECO:0000256" key="3">
    <source>
        <dbReference type="SAM" id="MobiDB-lite"/>
    </source>
</evidence>
<organism evidence="4 5">
    <name type="scientific">Tetradesmus obliquus</name>
    <name type="common">Green alga</name>
    <name type="synonym">Acutodesmus obliquus</name>
    <dbReference type="NCBI Taxonomy" id="3088"/>
    <lineage>
        <taxon>Eukaryota</taxon>
        <taxon>Viridiplantae</taxon>
        <taxon>Chlorophyta</taxon>
        <taxon>core chlorophytes</taxon>
        <taxon>Chlorophyceae</taxon>
        <taxon>CS clade</taxon>
        <taxon>Sphaeropleales</taxon>
        <taxon>Scenedesmaceae</taxon>
        <taxon>Tetradesmus</taxon>
    </lineage>
</organism>
<dbReference type="EMBL" id="FNXT01001229">
    <property type="protein sequence ID" value="SZX75322.1"/>
    <property type="molecule type" value="Genomic_DNA"/>
</dbReference>
<dbReference type="AlphaFoldDB" id="A0A383WDS2"/>
<comment type="subcellular location">
    <subcellularLocation>
        <location evidence="2">Peroxisome membrane</location>
    </subcellularLocation>
</comment>
<dbReference type="PANTHER" id="PTHR13299:SF0">
    <property type="entry name" value="PEROXISOMAL MEMBRANE PROTEIN PEX16"/>
    <property type="match status" value="1"/>
</dbReference>